<protein>
    <recommendedName>
        <fullName evidence="4">Pentatricopeptide repeat protein</fullName>
    </recommendedName>
</protein>
<evidence type="ECO:0008006" key="4">
    <source>
        <dbReference type="Google" id="ProtNLM"/>
    </source>
</evidence>
<accession>A0AAE0PE48</accession>
<evidence type="ECO:0000256" key="1">
    <source>
        <dbReference type="SAM" id="MobiDB-lite"/>
    </source>
</evidence>
<dbReference type="Gene3D" id="1.25.40.10">
    <property type="entry name" value="Tetratricopeptide repeat domain"/>
    <property type="match status" value="1"/>
</dbReference>
<dbReference type="EMBL" id="JAUTDP010000006">
    <property type="protein sequence ID" value="KAK3398187.1"/>
    <property type="molecule type" value="Genomic_DNA"/>
</dbReference>
<evidence type="ECO:0000313" key="3">
    <source>
        <dbReference type="Proteomes" id="UP001281003"/>
    </source>
</evidence>
<sequence>MSSPLPVPSKAALTALRGLVVGTSCTLALIAEDRRRRIRNAVTAIENGERIRQAKNYNTGGAALAVALEEESLLDAGVLPAVPEPFAALPAEIVRQYDLSRAAELERLQRGEDIGTSETTRRDHGSGSHPCGHSRSEETTPRSSTPKKRIVTKQHHFISTVEGASITQTRHYHTKFPGRKDYQGGRSALAFPSNDNIVVMIQEACSTKDTGRMDKASSLIFEANNQKQAPNNLDETWMEASALLCRTYLDLERAEDAAKVLSCVLARAPLTEARYFEFQPVRLIESLLAKATETKTGENICPAKLETAISLFLPKFTEKPVVQSPEMLAVGRALLDHAFSLGKSTRAIDVYWRCISVSESRYDFTSWVITKLHDAGDYKAAIRLFLANYCKMDPSAPSIIRIAQPVVQSVEKAHNYKPTQVLKTFVSLASGGKCHLKTEWIMRLLTAHWRRHGNFEELETFFQQLIELGLKDVVYHMDGVYRVMIELALEAGEDFKAESIFAEATAQLPQMAHDVRLLGIFARFKAKQQDWEGVRESFATMKLDTQPALDACGTAFVPIVKTYAKDHTVQETDAFMRSYITGLKVPLSRFLVTLMAKQYASIRDLESFVEWLEYCSTSGFQVDAAFTNAVLVSCRRNWNVPFRDLRTLFRKLRALNPNFVDRHTERVMMDAALSSDNKLEGGFARGRVLSLHITPKMAAVRGKCETEHEVTLAMKEALSYRHPAKALNIYKRALHLGMPFSECALKLAVNAQLKLENKPYKKTYDLVLKAQHQGNNVDSILNYLLGLQLSDLAAKGGEIKSIVETAINRIKDVGLKIADTFLHRAALICLTSGHFEGAHHYALMAAESNNHSEPCYNLDNFRIMLYSFSGLLNIDGIRQVLAKAMSSSYKEHTGCLKALKRARDMVMEARLNDAMPQQRHDAYDVLSEGIEKIIKSRQRLQSQRVKLGTESVRIMRQAALDAGVAPVDFADVPWLNAKPRIRPDEEDAELDAFEEELRRQRHELGEEDKAVFEELLVLDNAFAPTAAGGKMTGTGTGLAQPVPAA</sequence>
<feature type="region of interest" description="Disordered" evidence="1">
    <location>
        <begin position="108"/>
        <end position="150"/>
    </location>
</feature>
<feature type="compositionally biased region" description="Basic and acidic residues" evidence="1">
    <location>
        <begin position="108"/>
        <end position="126"/>
    </location>
</feature>
<evidence type="ECO:0000313" key="2">
    <source>
        <dbReference type="EMBL" id="KAK3398187.1"/>
    </source>
</evidence>
<gene>
    <name evidence="2" type="ORF">B0T20DRAFT_410378</name>
</gene>
<reference evidence="2" key="1">
    <citation type="journal article" date="2023" name="Mol. Phylogenet. Evol.">
        <title>Genome-scale phylogeny and comparative genomics of the fungal order Sordariales.</title>
        <authorList>
            <person name="Hensen N."/>
            <person name="Bonometti L."/>
            <person name="Westerberg I."/>
            <person name="Brannstrom I.O."/>
            <person name="Guillou S."/>
            <person name="Cros-Aarteil S."/>
            <person name="Calhoun S."/>
            <person name="Haridas S."/>
            <person name="Kuo A."/>
            <person name="Mondo S."/>
            <person name="Pangilinan J."/>
            <person name="Riley R."/>
            <person name="LaButti K."/>
            <person name="Andreopoulos B."/>
            <person name="Lipzen A."/>
            <person name="Chen C."/>
            <person name="Yan M."/>
            <person name="Daum C."/>
            <person name="Ng V."/>
            <person name="Clum A."/>
            <person name="Steindorff A."/>
            <person name="Ohm R.A."/>
            <person name="Martin F."/>
            <person name="Silar P."/>
            <person name="Natvig D.O."/>
            <person name="Lalanne C."/>
            <person name="Gautier V."/>
            <person name="Ament-Velasquez S.L."/>
            <person name="Kruys A."/>
            <person name="Hutchinson M.I."/>
            <person name="Powell A.J."/>
            <person name="Barry K."/>
            <person name="Miller A.N."/>
            <person name="Grigoriev I.V."/>
            <person name="Debuchy R."/>
            <person name="Gladieux P."/>
            <person name="Hiltunen Thoren M."/>
            <person name="Johannesson H."/>
        </authorList>
    </citation>
    <scope>NUCLEOTIDE SEQUENCE</scope>
    <source>
        <strain evidence="2">FGSC 1904</strain>
    </source>
</reference>
<dbReference type="Proteomes" id="UP001281003">
    <property type="component" value="Unassembled WGS sequence"/>
</dbReference>
<comment type="caution">
    <text evidence="2">The sequence shown here is derived from an EMBL/GenBank/DDBJ whole genome shotgun (WGS) entry which is preliminary data.</text>
</comment>
<reference evidence="2" key="2">
    <citation type="submission" date="2023-07" db="EMBL/GenBank/DDBJ databases">
        <authorList>
            <consortium name="Lawrence Berkeley National Laboratory"/>
            <person name="Haridas S."/>
            <person name="Hensen N."/>
            <person name="Bonometti L."/>
            <person name="Westerberg I."/>
            <person name="Brannstrom I.O."/>
            <person name="Guillou S."/>
            <person name="Cros-Aarteil S."/>
            <person name="Calhoun S."/>
            <person name="Kuo A."/>
            <person name="Mondo S."/>
            <person name="Pangilinan J."/>
            <person name="Riley R."/>
            <person name="LaButti K."/>
            <person name="Andreopoulos B."/>
            <person name="Lipzen A."/>
            <person name="Chen C."/>
            <person name="Yanf M."/>
            <person name="Daum C."/>
            <person name="Ng V."/>
            <person name="Clum A."/>
            <person name="Steindorff A."/>
            <person name="Ohm R."/>
            <person name="Martin F."/>
            <person name="Silar P."/>
            <person name="Natvig D."/>
            <person name="Lalanne C."/>
            <person name="Gautier V."/>
            <person name="Ament-velasquez S.L."/>
            <person name="Kruys A."/>
            <person name="Hutchinson M.I."/>
            <person name="Powell A.J."/>
            <person name="Barry K."/>
            <person name="Miller A.N."/>
            <person name="Grigoriev I.V."/>
            <person name="Debuchy R."/>
            <person name="Gladieux P."/>
            <person name="Thoren M.H."/>
            <person name="Johannesson H."/>
        </authorList>
    </citation>
    <scope>NUCLEOTIDE SEQUENCE</scope>
    <source>
        <strain evidence="2">FGSC 1904</strain>
    </source>
</reference>
<dbReference type="AlphaFoldDB" id="A0AAE0PE48"/>
<proteinExistence type="predicted"/>
<organism evidence="2 3">
    <name type="scientific">Sordaria brevicollis</name>
    <dbReference type="NCBI Taxonomy" id="83679"/>
    <lineage>
        <taxon>Eukaryota</taxon>
        <taxon>Fungi</taxon>
        <taxon>Dikarya</taxon>
        <taxon>Ascomycota</taxon>
        <taxon>Pezizomycotina</taxon>
        <taxon>Sordariomycetes</taxon>
        <taxon>Sordariomycetidae</taxon>
        <taxon>Sordariales</taxon>
        <taxon>Sordariaceae</taxon>
        <taxon>Sordaria</taxon>
    </lineage>
</organism>
<keyword evidence="3" id="KW-1185">Reference proteome</keyword>
<dbReference type="InterPro" id="IPR011990">
    <property type="entry name" value="TPR-like_helical_dom_sf"/>
</dbReference>
<name>A0AAE0PE48_SORBR</name>